<feature type="transmembrane region" description="Helical" evidence="1">
    <location>
        <begin position="156"/>
        <end position="180"/>
    </location>
</feature>
<accession>X0T3B7</accession>
<feature type="transmembrane region" description="Helical" evidence="1">
    <location>
        <begin position="130"/>
        <end position="149"/>
    </location>
</feature>
<dbReference type="GO" id="GO:0005886">
    <property type="term" value="C:plasma membrane"/>
    <property type="evidence" value="ECO:0007669"/>
    <property type="project" value="TreeGrafter"/>
</dbReference>
<gene>
    <name evidence="2" type="ORF">S01H1_09253</name>
</gene>
<feature type="transmembrane region" description="Helical" evidence="1">
    <location>
        <begin position="107"/>
        <end position="124"/>
    </location>
</feature>
<organism evidence="2">
    <name type="scientific">marine sediment metagenome</name>
    <dbReference type="NCBI Taxonomy" id="412755"/>
    <lineage>
        <taxon>unclassified sequences</taxon>
        <taxon>metagenomes</taxon>
        <taxon>ecological metagenomes</taxon>
    </lineage>
</organism>
<keyword evidence="1" id="KW-0472">Membrane</keyword>
<dbReference type="EMBL" id="BARS01004729">
    <property type="protein sequence ID" value="GAF82672.1"/>
    <property type="molecule type" value="Genomic_DNA"/>
</dbReference>
<proteinExistence type="predicted"/>
<protein>
    <recommendedName>
        <fullName evidence="3">Efflux RND transporter permease subunit</fullName>
    </recommendedName>
</protein>
<evidence type="ECO:0000313" key="2">
    <source>
        <dbReference type="EMBL" id="GAF82672.1"/>
    </source>
</evidence>
<dbReference type="PANTHER" id="PTHR32063">
    <property type="match status" value="1"/>
</dbReference>
<dbReference type="Gene3D" id="1.20.1640.10">
    <property type="entry name" value="Multidrug efflux transporter AcrB transmembrane domain"/>
    <property type="match status" value="1"/>
</dbReference>
<dbReference type="SUPFAM" id="SSF82866">
    <property type="entry name" value="Multidrug efflux transporter AcrB transmembrane domain"/>
    <property type="match status" value="1"/>
</dbReference>
<evidence type="ECO:0000256" key="1">
    <source>
        <dbReference type="SAM" id="Phobius"/>
    </source>
</evidence>
<dbReference type="Pfam" id="PF00873">
    <property type="entry name" value="ACR_tran"/>
    <property type="match status" value="1"/>
</dbReference>
<dbReference type="InterPro" id="IPR001036">
    <property type="entry name" value="Acrflvin-R"/>
</dbReference>
<name>X0T3B7_9ZZZZ</name>
<dbReference type="PANTHER" id="PTHR32063:SF0">
    <property type="entry name" value="SWARMING MOTILITY PROTEIN SWRC"/>
    <property type="match status" value="1"/>
</dbReference>
<evidence type="ECO:0008006" key="3">
    <source>
        <dbReference type="Google" id="ProtNLM"/>
    </source>
</evidence>
<dbReference type="AlphaFoldDB" id="X0T3B7"/>
<reference evidence="2" key="1">
    <citation type="journal article" date="2014" name="Front. Microbiol.">
        <title>High frequency of phylogenetically diverse reductive dehalogenase-homologous genes in deep subseafloor sedimentary metagenomes.</title>
        <authorList>
            <person name="Kawai M."/>
            <person name="Futagami T."/>
            <person name="Toyoda A."/>
            <person name="Takaki Y."/>
            <person name="Nishi S."/>
            <person name="Hori S."/>
            <person name="Arai W."/>
            <person name="Tsubouchi T."/>
            <person name="Morono Y."/>
            <person name="Uchiyama I."/>
            <person name="Ito T."/>
            <person name="Fujiyama A."/>
            <person name="Inagaki F."/>
            <person name="Takami H."/>
        </authorList>
    </citation>
    <scope>NUCLEOTIDE SEQUENCE</scope>
    <source>
        <strain evidence="2">Expedition CK06-06</strain>
    </source>
</reference>
<feature type="non-terminal residue" evidence="2">
    <location>
        <position position="1"/>
    </location>
</feature>
<comment type="caution">
    <text evidence="2">The sequence shown here is derived from an EMBL/GenBank/DDBJ whole genome shotgun (WGS) entry which is preliminary data.</text>
</comment>
<feature type="transmembrane region" description="Helical" evidence="1">
    <location>
        <begin position="206"/>
        <end position="226"/>
    </location>
</feature>
<keyword evidence="1" id="KW-0812">Transmembrane</keyword>
<sequence>ITVRLPVRQRTQIDDLFRLRVPNDKGAAVPLSSLGSFDYKGGFGTIYRFDQDRVVTLTADNEGRQADVVLKDVQSRLAKLDLPAGYKIRYAGEKEEQEKAAAFLKKAFVIAILLIVMILVMQFNTLSVPLIIMTTVGLSTIGVFAGLLINGMAFGVIMTGIGVISLAGVVVNNAIVLLAYTRQLQRAGAGSVEAAIQAGVVRLRPVLLTATTTILGLMPMATGITFDVHKFVIATRSESSQWWASMAIAVIYGLGFATLLTLVVVPTLYVTLYHAAARLGFGGLEKTGDDSPGAAGLARQD</sequence>
<feature type="transmembrane region" description="Helical" evidence="1">
    <location>
        <begin position="247"/>
        <end position="269"/>
    </location>
</feature>
<keyword evidence="1" id="KW-1133">Transmembrane helix</keyword>
<dbReference type="GO" id="GO:0042910">
    <property type="term" value="F:xenobiotic transmembrane transporter activity"/>
    <property type="evidence" value="ECO:0007669"/>
    <property type="project" value="TreeGrafter"/>
</dbReference>